<keyword evidence="1" id="KW-0732">Signal</keyword>
<gene>
    <name evidence="2" type="ORF">LTR82_013886</name>
</gene>
<name>A0AAN6FEJ5_9PEZI</name>
<dbReference type="InterPro" id="IPR029058">
    <property type="entry name" value="AB_hydrolase_fold"/>
</dbReference>
<sequence>MKSLLSLLALVALCQGQIDISCSPSNLSCLENRTKVDQALLEIPNSVTFPIQNDPFYDTPSNFTQAQPGQIVKLETQTNVTAYDVPPGTSLSRFMYASVDDKNQTVPATGIILWPFTPKTFAYNPLGTAGETKYPLVAWAHGTSGVVRQCAVSNLRNLQYDFRSVFTLANLGYAVVIADYAGLGTNVPFNYLAYKLHANDVVYGVSAAQSVFAELSTEWLSFGHSEGGGVAWAIAERQAVSPIPGFLGTIAAAPPPFPIATTSTASNSVFQAFLSFTIARLYGLDLAAIFRPVPLQALQYVESIGGCNDAGYAAFATFNATDIYSNLSWPMSQPAVDFAADYSVSGKPLGGPLLIVQGSADTVVGTVGAMLGYNATCAVSANAQVSVQYVSVNNQDHNPSLYASQRLWLQWIEDRFNRFPLQEGCSMLNESSARPGASVQTAERFLVEYTKPWVTIFTSTFLPSYLWKFDLGGLSKLSNRAPRTIQLIKFRYDPADPHEIK</sequence>
<evidence type="ECO:0000313" key="2">
    <source>
        <dbReference type="EMBL" id="KAK0312416.1"/>
    </source>
</evidence>
<dbReference type="EMBL" id="JASUXU010000064">
    <property type="protein sequence ID" value="KAK0312416.1"/>
    <property type="molecule type" value="Genomic_DNA"/>
</dbReference>
<feature type="chain" id="PRO_5042912910" description="Serine aminopeptidase S33 domain-containing protein" evidence="1">
    <location>
        <begin position="17"/>
        <end position="501"/>
    </location>
</feature>
<organism evidence="2 3">
    <name type="scientific">Friedmanniomyces endolithicus</name>
    <dbReference type="NCBI Taxonomy" id="329885"/>
    <lineage>
        <taxon>Eukaryota</taxon>
        <taxon>Fungi</taxon>
        <taxon>Dikarya</taxon>
        <taxon>Ascomycota</taxon>
        <taxon>Pezizomycotina</taxon>
        <taxon>Dothideomycetes</taxon>
        <taxon>Dothideomycetidae</taxon>
        <taxon>Mycosphaerellales</taxon>
        <taxon>Teratosphaeriaceae</taxon>
        <taxon>Friedmanniomyces</taxon>
    </lineage>
</organism>
<protein>
    <recommendedName>
        <fullName evidence="4">Serine aminopeptidase S33 domain-containing protein</fullName>
    </recommendedName>
</protein>
<dbReference type="Proteomes" id="UP001168146">
    <property type="component" value="Unassembled WGS sequence"/>
</dbReference>
<comment type="caution">
    <text evidence="2">The sequence shown here is derived from an EMBL/GenBank/DDBJ whole genome shotgun (WGS) entry which is preliminary data.</text>
</comment>
<dbReference type="Gene3D" id="3.40.50.1820">
    <property type="entry name" value="alpha/beta hydrolase"/>
    <property type="match status" value="2"/>
</dbReference>
<evidence type="ECO:0000313" key="3">
    <source>
        <dbReference type="Proteomes" id="UP001168146"/>
    </source>
</evidence>
<dbReference type="PANTHER" id="PTHR34853:SF1">
    <property type="entry name" value="LIPASE 5"/>
    <property type="match status" value="1"/>
</dbReference>
<dbReference type="AlphaFoldDB" id="A0AAN6FEJ5"/>
<evidence type="ECO:0000256" key="1">
    <source>
        <dbReference type="SAM" id="SignalP"/>
    </source>
</evidence>
<dbReference type="PANTHER" id="PTHR34853">
    <property type="match status" value="1"/>
</dbReference>
<dbReference type="InterPro" id="IPR005152">
    <property type="entry name" value="Lipase_secreted"/>
</dbReference>
<proteinExistence type="predicted"/>
<evidence type="ECO:0008006" key="4">
    <source>
        <dbReference type="Google" id="ProtNLM"/>
    </source>
</evidence>
<feature type="signal peptide" evidence="1">
    <location>
        <begin position="1"/>
        <end position="16"/>
    </location>
</feature>
<reference evidence="2" key="1">
    <citation type="submission" date="2021-12" db="EMBL/GenBank/DDBJ databases">
        <title>Black yeast isolated from Biological Soil Crust.</title>
        <authorList>
            <person name="Kurbessoian T."/>
        </authorList>
    </citation>
    <scope>NUCLEOTIDE SEQUENCE</scope>
    <source>
        <strain evidence="2">CCFEE 5208</strain>
    </source>
</reference>
<dbReference type="SUPFAM" id="SSF53474">
    <property type="entry name" value="alpha/beta-Hydrolases"/>
    <property type="match status" value="1"/>
</dbReference>
<accession>A0AAN6FEJ5</accession>
<dbReference type="GO" id="GO:0016042">
    <property type="term" value="P:lipid catabolic process"/>
    <property type="evidence" value="ECO:0007669"/>
    <property type="project" value="InterPro"/>
</dbReference>
<dbReference type="GO" id="GO:0004806">
    <property type="term" value="F:triacylglycerol lipase activity"/>
    <property type="evidence" value="ECO:0007669"/>
    <property type="project" value="InterPro"/>
</dbReference>